<comment type="similarity">
    <text evidence="2">Belongs to the cytochrome c-552 family.</text>
</comment>
<comment type="catalytic activity">
    <reaction evidence="10">
        <text>6 Fe(III)-[cytochrome c] + NH4(+) + 2 H2O = 6 Fe(II)-[cytochrome c] + nitrite + 8 H(+)</text>
        <dbReference type="Rhea" id="RHEA:13089"/>
        <dbReference type="Rhea" id="RHEA-COMP:10350"/>
        <dbReference type="Rhea" id="RHEA-COMP:14399"/>
        <dbReference type="ChEBI" id="CHEBI:15377"/>
        <dbReference type="ChEBI" id="CHEBI:15378"/>
        <dbReference type="ChEBI" id="CHEBI:16301"/>
        <dbReference type="ChEBI" id="CHEBI:28938"/>
        <dbReference type="ChEBI" id="CHEBI:29033"/>
        <dbReference type="ChEBI" id="CHEBI:29034"/>
        <dbReference type="EC" id="1.7.2.2"/>
    </reaction>
</comment>
<evidence type="ECO:0000256" key="1">
    <source>
        <dbReference type="ARBA" id="ARBA00004196"/>
    </source>
</evidence>
<keyword evidence="7" id="KW-0106">Calcium</keyword>
<evidence type="ECO:0000313" key="12">
    <source>
        <dbReference type="EMBL" id="TJW12464.1"/>
    </source>
</evidence>
<feature type="signal peptide" evidence="11">
    <location>
        <begin position="1"/>
        <end position="22"/>
    </location>
</feature>
<evidence type="ECO:0000256" key="11">
    <source>
        <dbReference type="SAM" id="SignalP"/>
    </source>
</evidence>
<dbReference type="EMBL" id="SSTM01000001">
    <property type="protein sequence ID" value="TJW12464.1"/>
    <property type="molecule type" value="Genomic_DNA"/>
</dbReference>
<dbReference type="GO" id="GO:0019645">
    <property type="term" value="P:anaerobic electron transport chain"/>
    <property type="evidence" value="ECO:0007669"/>
    <property type="project" value="TreeGrafter"/>
</dbReference>
<dbReference type="Pfam" id="PF02335">
    <property type="entry name" value="Cytochrom_C552"/>
    <property type="match status" value="1"/>
</dbReference>
<dbReference type="OrthoDB" id="9780421at2"/>
<comment type="subcellular location">
    <subcellularLocation>
        <location evidence="1">Cell envelope</location>
    </subcellularLocation>
</comment>
<evidence type="ECO:0000256" key="8">
    <source>
        <dbReference type="ARBA" id="ARBA00023002"/>
    </source>
</evidence>
<dbReference type="GO" id="GO:0030288">
    <property type="term" value="C:outer membrane-bounded periplasmic space"/>
    <property type="evidence" value="ECO:0007669"/>
    <property type="project" value="TreeGrafter"/>
</dbReference>
<keyword evidence="13" id="KW-1185">Reference proteome</keyword>
<dbReference type="RefSeq" id="WP_136845328.1">
    <property type="nucleotide sequence ID" value="NZ_CANPEU010000009.1"/>
</dbReference>
<dbReference type="Gene3D" id="1.10.1130.10">
    <property type="entry name" value="Flavocytochrome C3, Chain A"/>
    <property type="match status" value="1"/>
</dbReference>
<dbReference type="SUPFAM" id="SSF48695">
    <property type="entry name" value="Multiheme cytochromes"/>
    <property type="match status" value="1"/>
</dbReference>
<keyword evidence="4" id="KW-0349">Heme</keyword>
<feature type="chain" id="PRO_5038568307" description="nitrite reductase (cytochrome; ammonia-forming)" evidence="11">
    <location>
        <begin position="23"/>
        <end position="411"/>
    </location>
</feature>
<dbReference type="InterPro" id="IPR003321">
    <property type="entry name" value="Cyt_c552"/>
</dbReference>
<name>A0A4T9TDP0_9ACTN</name>
<accession>A0A4T9TDP0</accession>
<keyword evidence="8" id="KW-0560">Oxidoreductase</keyword>
<dbReference type="CDD" id="cd00548">
    <property type="entry name" value="NrfA-like"/>
    <property type="match status" value="1"/>
</dbReference>
<evidence type="ECO:0000256" key="5">
    <source>
        <dbReference type="ARBA" id="ARBA00022723"/>
    </source>
</evidence>
<dbReference type="Gene3D" id="1.20.140.10">
    <property type="entry name" value="Butyryl-CoA Dehydrogenase, subunit A, domain 3"/>
    <property type="match status" value="1"/>
</dbReference>
<dbReference type="GO" id="GO:0020037">
    <property type="term" value="F:heme binding"/>
    <property type="evidence" value="ECO:0007669"/>
    <property type="project" value="TreeGrafter"/>
</dbReference>
<gene>
    <name evidence="12" type="ORF">E5982_02395</name>
</gene>
<evidence type="ECO:0000313" key="13">
    <source>
        <dbReference type="Proteomes" id="UP000309454"/>
    </source>
</evidence>
<reference evidence="12 13" key="1">
    <citation type="submission" date="2019-04" db="EMBL/GenBank/DDBJ databases">
        <title>Microbes associate with the intestines of laboratory mice.</title>
        <authorList>
            <person name="Navarre W."/>
            <person name="Wong E."/>
            <person name="Huang K.C."/>
            <person name="Tropini C."/>
            <person name="Ng K."/>
            <person name="Yu B."/>
        </authorList>
    </citation>
    <scope>NUCLEOTIDE SEQUENCE [LARGE SCALE GENOMIC DNA]</scope>
    <source>
        <strain evidence="12 13">NM48_B13</strain>
    </source>
</reference>
<evidence type="ECO:0000256" key="10">
    <source>
        <dbReference type="ARBA" id="ARBA00049131"/>
    </source>
</evidence>
<dbReference type="InterPro" id="IPR036280">
    <property type="entry name" value="Multihaem_cyt_sf"/>
</dbReference>
<evidence type="ECO:0000256" key="6">
    <source>
        <dbReference type="ARBA" id="ARBA00022729"/>
    </source>
</evidence>
<dbReference type="PANTHER" id="PTHR30633">
    <property type="entry name" value="CYTOCHROME C-552 RESPIRATORY NITRITE REDUCTASE"/>
    <property type="match status" value="1"/>
</dbReference>
<sequence length="411" mass="44872">MDKKVGLIGAVAATVALTAALAACAPQANNPVTDEAAMNAVPAQDQFGVVVAEQWQGLYPNQYRTWLDNEANSPESGKDNYLETYPQLATMYKGYGFAKGYDEAASHSYTLRSIAETPRVNEKTLANCITCKTPQYTAMVQAEGDSAYAKPFGEVLALMTEPVSCYNCHGNDPTQLEVTNGFYLNSLGNSVATTPVESQVCGQCHNEYYFNPQTKATTNPYVGTEAMTAEAILAYYDGIGFMDWEHPDTGAPLLKAQHPEFETIYGGAGSRMAAAGFSCADCHMATETDEAGTKYASHYLVSPLESEAQQEKCAMCHDDIAAEVRQWQEGVTRREHEIAAQIELYIQQLAAAKDSLDAATLEQAQQIHRHAQFYWDYVMVENSEGAHNPEACHQNLDKAEELLAEGFALLA</sequence>
<evidence type="ECO:0000256" key="4">
    <source>
        <dbReference type="ARBA" id="ARBA00022617"/>
    </source>
</evidence>
<keyword evidence="9" id="KW-0408">Iron</keyword>
<proteinExistence type="inferred from homology"/>
<dbReference type="GO" id="GO:0042279">
    <property type="term" value="F:nitrite reductase (cytochrome, ammonia-forming) activity"/>
    <property type="evidence" value="ECO:0007669"/>
    <property type="project" value="UniProtKB-EC"/>
</dbReference>
<dbReference type="AlphaFoldDB" id="A0A4T9TDP0"/>
<evidence type="ECO:0000256" key="7">
    <source>
        <dbReference type="ARBA" id="ARBA00022837"/>
    </source>
</evidence>
<keyword evidence="6 11" id="KW-0732">Signal</keyword>
<evidence type="ECO:0000256" key="3">
    <source>
        <dbReference type="ARBA" id="ARBA00011887"/>
    </source>
</evidence>
<dbReference type="Proteomes" id="UP000309454">
    <property type="component" value="Unassembled WGS sequence"/>
</dbReference>
<dbReference type="PANTHER" id="PTHR30633:SF0">
    <property type="entry name" value="CYTOCHROME C-552"/>
    <property type="match status" value="1"/>
</dbReference>
<evidence type="ECO:0000256" key="9">
    <source>
        <dbReference type="ARBA" id="ARBA00023004"/>
    </source>
</evidence>
<dbReference type="GO" id="GO:0046872">
    <property type="term" value="F:metal ion binding"/>
    <property type="evidence" value="ECO:0007669"/>
    <property type="project" value="UniProtKB-KW"/>
</dbReference>
<keyword evidence="5" id="KW-0479">Metal-binding</keyword>
<evidence type="ECO:0000256" key="2">
    <source>
        <dbReference type="ARBA" id="ARBA00009288"/>
    </source>
</evidence>
<dbReference type="PROSITE" id="PS51257">
    <property type="entry name" value="PROKAR_LIPOPROTEIN"/>
    <property type="match status" value="1"/>
</dbReference>
<comment type="caution">
    <text evidence="12">The sequence shown here is derived from an EMBL/GenBank/DDBJ whole genome shotgun (WGS) entry which is preliminary data.</text>
</comment>
<protein>
    <recommendedName>
        <fullName evidence="3">nitrite reductase (cytochrome; ammonia-forming)</fullName>
        <ecNumber evidence="3">1.7.2.2</ecNumber>
    </recommendedName>
</protein>
<dbReference type="EC" id="1.7.2.2" evidence="3"/>
<organism evidence="12 13">
    <name type="scientific">Parvibacter caecicola</name>
    <dbReference type="NCBI Taxonomy" id="747645"/>
    <lineage>
        <taxon>Bacteria</taxon>
        <taxon>Bacillati</taxon>
        <taxon>Actinomycetota</taxon>
        <taxon>Coriobacteriia</taxon>
        <taxon>Coriobacteriales</taxon>
        <taxon>Coriobacteriaceae</taxon>
        <taxon>Parvibacter</taxon>
    </lineage>
</organism>